<feature type="compositionally biased region" description="Basic and acidic residues" evidence="5">
    <location>
        <begin position="83"/>
        <end position="110"/>
    </location>
</feature>
<keyword evidence="4" id="KW-0067">ATP-binding</keyword>
<keyword evidence="2" id="KW-0547">Nucleotide-binding</keyword>
<keyword evidence="1" id="KW-0808">Transferase</keyword>
<comment type="caution">
    <text evidence="7">The sequence shown here is derived from an EMBL/GenBank/DDBJ whole genome shotgun (WGS) entry which is preliminary data.</text>
</comment>
<feature type="compositionally biased region" description="Polar residues" evidence="5">
    <location>
        <begin position="41"/>
        <end position="54"/>
    </location>
</feature>
<evidence type="ECO:0000256" key="4">
    <source>
        <dbReference type="ARBA" id="ARBA00022840"/>
    </source>
</evidence>
<evidence type="ECO:0000313" key="8">
    <source>
        <dbReference type="Proteomes" id="UP001174936"/>
    </source>
</evidence>
<dbReference type="EMBL" id="JAULSV010000005">
    <property type="protein sequence ID" value="KAK0643516.1"/>
    <property type="molecule type" value="Genomic_DNA"/>
</dbReference>
<evidence type="ECO:0000259" key="6">
    <source>
        <dbReference type="PROSITE" id="PS50011"/>
    </source>
</evidence>
<dbReference type="GO" id="GO:0004674">
    <property type="term" value="F:protein serine/threonine kinase activity"/>
    <property type="evidence" value="ECO:0007669"/>
    <property type="project" value="TreeGrafter"/>
</dbReference>
<name>A0AA39Y049_9PEZI</name>
<dbReference type="AlphaFoldDB" id="A0AA39Y049"/>
<dbReference type="SUPFAM" id="SSF56112">
    <property type="entry name" value="Protein kinase-like (PK-like)"/>
    <property type="match status" value="1"/>
</dbReference>
<feature type="domain" description="Protein kinase" evidence="6">
    <location>
        <begin position="329"/>
        <end position="567"/>
    </location>
</feature>
<proteinExistence type="predicted"/>
<dbReference type="Gene3D" id="1.10.510.10">
    <property type="entry name" value="Transferase(Phosphotransferase) domain 1"/>
    <property type="match status" value="1"/>
</dbReference>
<dbReference type="CDD" id="cd00180">
    <property type="entry name" value="PKc"/>
    <property type="match status" value="1"/>
</dbReference>
<dbReference type="PROSITE" id="PS50011">
    <property type="entry name" value="PROTEIN_KINASE_DOM"/>
    <property type="match status" value="1"/>
</dbReference>
<keyword evidence="3" id="KW-0418">Kinase</keyword>
<dbReference type="InterPro" id="IPR011009">
    <property type="entry name" value="Kinase-like_dom_sf"/>
</dbReference>
<feature type="compositionally biased region" description="Basic and acidic residues" evidence="5">
    <location>
        <begin position="767"/>
        <end position="780"/>
    </location>
</feature>
<gene>
    <name evidence="7" type="ORF">B0T16DRAFT_183910</name>
</gene>
<feature type="region of interest" description="Disordered" evidence="5">
    <location>
        <begin position="1"/>
        <end position="146"/>
    </location>
</feature>
<organism evidence="7 8">
    <name type="scientific">Cercophora newfieldiana</name>
    <dbReference type="NCBI Taxonomy" id="92897"/>
    <lineage>
        <taxon>Eukaryota</taxon>
        <taxon>Fungi</taxon>
        <taxon>Dikarya</taxon>
        <taxon>Ascomycota</taxon>
        <taxon>Pezizomycotina</taxon>
        <taxon>Sordariomycetes</taxon>
        <taxon>Sordariomycetidae</taxon>
        <taxon>Sordariales</taxon>
        <taxon>Lasiosphaeriaceae</taxon>
        <taxon>Cercophora</taxon>
    </lineage>
</organism>
<feature type="compositionally biased region" description="Polar residues" evidence="5">
    <location>
        <begin position="115"/>
        <end position="124"/>
    </location>
</feature>
<feature type="compositionally biased region" description="Low complexity" evidence="5">
    <location>
        <begin position="787"/>
        <end position="801"/>
    </location>
</feature>
<protein>
    <recommendedName>
        <fullName evidence="6">Protein kinase domain-containing protein</fullName>
    </recommendedName>
</protein>
<dbReference type="GO" id="GO:0005524">
    <property type="term" value="F:ATP binding"/>
    <property type="evidence" value="ECO:0007669"/>
    <property type="project" value="UniProtKB-KW"/>
</dbReference>
<feature type="compositionally biased region" description="Basic and acidic residues" evidence="5">
    <location>
        <begin position="839"/>
        <end position="851"/>
    </location>
</feature>
<evidence type="ECO:0000256" key="3">
    <source>
        <dbReference type="ARBA" id="ARBA00022777"/>
    </source>
</evidence>
<evidence type="ECO:0000256" key="2">
    <source>
        <dbReference type="ARBA" id="ARBA00022741"/>
    </source>
</evidence>
<sequence>MAQPQPASPIQDPVSPTGSQGQMQQSLWRRFFGREKDIGNHGSTDTSSKGQGSEQQEDRAGIIRRVSRKVVPGLPRAPTFKRQQSELRDKLEPVKQTPAERRAVSMDRRIHASISGFSQSNPRTSAPDFPSRSYSATTSVPSLPTSPAVETMLGSIGELNGTNTEVDAVDEPEHPELEQLPEAIPDIDAHSMTTSQYDTMIHDELERIWILNLSMHFRDKSKREKFFVTYREDNTLWRRVTVSLDYRNAPENSLELDLVQTKFQRDKSAKIYEAIRESLGDIQFYDTVTNLKLQTTEGRLHVHVVEDVNEIICYPTVRMIQHMGCRRVKERELEFDSHLSGFVYKVRVNGEVLIKKEIPGPDTVDEFLYEINALNRLRFAENVIQFYGVVVDDKEENIKGLLISYADQGALIDIIYDHNHSLPWSTREKWARQIVNGLAEIHEAGFVQGDFTLSNIVINDDGDAKIIDINRRGCPVGWEPPEATPLIESNQRISMYIGVKSDLFQLGMVLWALATQEDEPEAHGRPLRIGADVQVPLWYRQIVAICLSEDPRRRLQALQLASMFPELEEGSQYGHPHGSALSVDDRYSHQEFGADSFMANGTRAKAGDHGNEWSYLSWGSPPPPVVEDLYYYPQRGRSPPSPMPSNHDEPLRNGPHLRPWSDKHQTALTAPSVSDISPNEVPGRSDADLQHYVDPLGLSPANGPGLDDPAGTSARRDEDRNSSPRTIPAQPLNDGEETGIPVSGRGGKITPMRSLADMSLLETPQPRSREDVAHDTDGEAKGTSLFTEPSFSSSRATSTSTPVREVPDELKGIGSAYDLASDPRQNTMIIDDDLSLETGDLHPSLKTDQRRMSGTML</sequence>
<feature type="region of interest" description="Disordered" evidence="5">
    <location>
        <begin position="629"/>
        <end position="809"/>
    </location>
</feature>
<evidence type="ECO:0000256" key="1">
    <source>
        <dbReference type="ARBA" id="ARBA00022679"/>
    </source>
</evidence>
<evidence type="ECO:0000313" key="7">
    <source>
        <dbReference type="EMBL" id="KAK0643516.1"/>
    </source>
</evidence>
<dbReference type="InterPro" id="IPR000719">
    <property type="entry name" value="Prot_kinase_dom"/>
</dbReference>
<feature type="compositionally biased region" description="Polar residues" evidence="5">
    <location>
        <begin position="14"/>
        <end position="27"/>
    </location>
</feature>
<dbReference type="PANTHER" id="PTHR44329">
    <property type="entry name" value="SERINE/THREONINE-PROTEIN KINASE TNNI3K-RELATED"/>
    <property type="match status" value="1"/>
</dbReference>
<reference evidence="7" key="1">
    <citation type="submission" date="2023-06" db="EMBL/GenBank/DDBJ databases">
        <title>Genome-scale phylogeny and comparative genomics of the fungal order Sordariales.</title>
        <authorList>
            <consortium name="Lawrence Berkeley National Laboratory"/>
            <person name="Hensen N."/>
            <person name="Bonometti L."/>
            <person name="Westerberg I."/>
            <person name="Brannstrom I.O."/>
            <person name="Guillou S."/>
            <person name="Cros-Aarteil S."/>
            <person name="Calhoun S."/>
            <person name="Haridas S."/>
            <person name="Kuo A."/>
            <person name="Mondo S."/>
            <person name="Pangilinan J."/>
            <person name="Riley R."/>
            <person name="Labutti K."/>
            <person name="Andreopoulos B."/>
            <person name="Lipzen A."/>
            <person name="Chen C."/>
            <person name="Yanf M."/>
            <person name="Daum C."/>
            <person name="Ng V."/>
            <person name="Clum A."/>
            <person name="Steindorff A."/>
            <person name="Ohm R."/>
            <person name="Martin F."/>
            <person name="Silar P."/>
            <person name="Natvig D."/>
            <person name="Lalanne C."/>
            <person name="Gautier V."/>
            <person name="Ament-Velasquez S.L."/>
            <person name="Kruys A."/>
            <person name="Hutchinson M.I."/>
            <person name="Powell A.J."/>
            <person name="Barry K."/>
            <person name="Miller A.N."/>
            <person name="Grigoriev I.V."/>
            <person name="Debuchy R."/>
            <person name="Gladieux P."/>
            <person name="Thoren M.H."/>
            <person name="Johannesson H."/>
        </authorList>
    </citation>
    <scope>NUCLEOTIDE SEQUENCE</scope>
    <source>
        <strain evidence="7">SMH2532-1</strain>
    </source>
</reference>
<dbReference type="InterPro" id="IPR051681">
    <property type="entry name" value="Ser/Thr_Kinases-Pseudokinases"/>
</dbReference>
<dbReference type="Pfam" id="PF00069">
    <property type="entry name" value="Pkinase"/>
    <property type="match status" value="1"/>
</dbReference>
<dbReference type="PANTHER" id="PTHR44329:SF288">
    <property type="entry name" value="MITOGEN-ACTIVATED PROTEIN KINASE KINASE KINASE 20"/>
    <property type="match status" value="1"/>
</dbReference>
<feature type="compositionally biased region" description="Polar residues" evidence="5">
    <location>
        <begin position="666"/>
        <end position="677"/>
    </location>
</feature>
<keyword evidence="8" id="KW-1185">Reference proteome</keyword>
<feature type="compositionally biased region" description="Polar residues" evidence="5">
    <location>
        <begin position="132"/>
        <end position="145"/>
    </location>
</feature>
<accession>A0AA39Y049</accession>
<evidence type="ECO:0000256" key="5">
    <source>
        <dbReference type="SAM" id="MobiDB-lite"/>
    </source>
</evidence>
<feature type="region of interest" description="Disordered" evidence="5">
    <location>
        <begin position="836"/>
        <end position="857"/>
    </location>
</feature>
<dbReference type="Proteomes" id="UP001174936">
    <property type="component" value="Unassembled WGS sequence"/>
</dbReference>